<reference evidence="1 2" key="1">
    <citation type="submission" date="2014-11" db="EMBL/GenBank/DDBJ databases">
        <title>Genome sequencing of Pantoea rodasii ND03.</title>
        <authorList>
            <person name="Muhamad Yunos N.Y."/>
            <person name="Chan K.-G."/>
        </authorList>
    </citation>
    <scope>NUCLEOTIDE SEQUENCE [LARGE SCALE GENOMIC DNA]</scope>
    <source>
        <strain evidence="1 2">ND03</strain>
    </source>
</reference>
<comment type="caution">
    <text evidence="1">The sequence shown here is derived from an EMBL/GenBank/DDBJ whole genome shotgun (WGS) entry which is preliminary data.</text>
</comment>
<dbReference type="Proteomes" id="UP000030853">
    <property type="component" value="Unassembled WGS sequence"/>
</dbReference>
<name>A0A0B1R783_9GAMM</name>
<organism evidence="1 2">
    <name type="scientific">Pantoea rodasii</name>
    <dbReference type="NCBI Taxonomy" id="1076549"/>
    <lineage>
        <taxon>Bacteria</taxon>
        <taxon>Pseudomonadati</taxon>
        <taxon>Pseudomonadota</taxon>
        <taxon>Gammaproteobacteria</taxon>
        <taxon>Enterobacterales</taxon>
        <taxon>Erwiniaceae</taxon>
        <taxon>Pantoea</taxon>
    </lineage>
</organism>
<dbReference type="EMBL" id="JTJJ01000027">
    <property type="protein sequence ID" value="KHJ68893.1"/>
    <property type="molecule type" value="Genomic_DNA"/>
</dbReference>
<dbReference type="AlphaFoldDB" id="A0A0B1R783"/>
<sequence length="59" mass="6654">MPVLSDNGNRETNDNRYQINGQGVISTTTVTLAFNPPGFVRIKKQRDKSRCFVICLILL</sequence>
<evidence type="ECO:0000313" key="1">
    <source>
        <dbReference type="EMBL" id="KHJ68893.1"/>
    </source>
</evidence>
<gene>
    <name evidence="1" type="ORF">QU24_07065</name>
</gene>
<evidence type="ECO:0000313" key="2">
    <source>
        <dbReference type="Proteomes" id="UP000030853"/>
    </source>
</evidence>
<proteinExistence type="predicted"/>
<protein>
    <submittedName>
        <fullName evidence="1">Uncharacterized protein</fullName>
    </submittedName>
</protein>
<accession>A0A0B1R783</accession>